<dbReference type="AlphaFoldDB" id="A0AAN8BC42"/>
<evidence type="ECO:0000313" key="3">
    <source>
        <dbReference type="Proteomes" id="UP001335648"/>
    </source>
</evidence>
<evidence type="ECO:0000313" key="2">
    <source>
        <dbReference type="EMBL" id="KAK5882136.1"/>
    </source>
</evidence>
<accession>A0AAN8BC42</accession>
<gene>
    <name evidence="2" type="ORF">CesoFtcFv8_020753</name>
</gene>
<feature type="region of interest" description="Disordered" evidence="1">
    <location>
        <begin position="1"/>
        <end position="23"/>
    </location>
</feature>
<reference evidence="2 3" key="1">
    <citation type="journal article" date="2023" name="Mol. Biol. Evol.">
        <title>Genomics of Secondarily Temperate Adaptation in the Only Non-Antarctic Icefish.</title>
        <authorList>
            <person name="Rivera-Colon A.G."/>
            <person name="Rayamajhi N."/>
            <person name="Minhas B.F."/>
            <person name="Madrigal G."/>
            <person name="Bilyk K.T."/>
            <person name="Yoon V."/>
            <person name="Hune M."/>
            <person name="Gregory S."/>
            <person name="Cheng C.H.C."/>
            <person name="Catchen J.M."/>
        </authorList>
    </citation>
    <scope>NUCLEOTIDE SEQUENCE [LARGE SCALE GENOMIC DNA]</scope>
    <source>
        <strain evidence="2">JC2023a</strain>
    </source>
</reference>
<proteinExistence type="predicted"/>
<protein>
    <submittedName>
        <fullName evidence="2">Uncharacterized protein</fullName>
    </submittedName>
</protein>
<keyword evidence="3" id="KW-1185">Reference proteome</keyword>
<name>A0AAN8BC42_9TELE</name>
<organism evidence="2 3">
    <name type="scientific">Champsocephalus esox</name>
    <name type="common">pike icefish</name>
    <dbReference type="NCBI Taxonomy" id="159716"/>
    <lineage>
        <taxon>Eukaryota</taxon>
        <taxon>Metazoa</taxon>
        <taxon>Chordata</taxon>
        <taxon>Craniata</taxon>
        <taxon>Vertebrata</taxon>
        <taxon>Euteleostomi</taxon>
        <taxon>Actinopterygii</taxon>
        <taxon>Neopterygii</taxon>
        <taxon>Teleostei</taxon>
        <taxon>Neoteleostei</taxon>
        <taxon>Acanthomorphata</taxon>
        <taxon>Eupercaria</taxon>
        <taxon>Perciformes</taxon>
        <taxon>Notothenioidei</taxon>
        <taxon>Channichthyidae</taxon>
        <taxon>Champsocephalus</taxon>
    </lineage>
</organism>
<sequence>MGTGMLLDPEPRTTVPANAPVGRVVGAGPPPQLGFRKAARTPPLSTAAAIITSTAWGAALAKCRTKAGAAELCAVCSCSSRLPALLH</sequence>
<dbReference type="Proteomes" id="UP001335648">
    <property type="component" value="Unassembled WGS sequence"/>
</dbReference>
<comment type="caution">
    <text evidence="2">The sequence shown here is derived from an EMBL/GenBank/DDBJ whole genome shotgun (WGS) entry which is preliminary data.</text>
</comment>
<evidence type="ECO:0000256" key="1">
    <source>
        <dbReference type="SAM" id="MobiDB-lite"/>
    </source>
</evidence>
<dbReference type="EMBL" id="JAULUE010002062">
    <property type="protein sequence ID" value="KAK5882136.1"/>
    <property type="molecule type" value="Genomic_DNA"/>
</dbReference>